<evidence type="ECO:0000313" key="2">
    <source>
        <dbReference type="Proteomes" id="UP000255529"/>
    </source>
</evidence>
<dbReference type="Gene3D" id="2.160.20.80">
    <property type="entry name" value="E3 ubiquitin-protein ligase SopA"/>
    <property type="match status" value="1"/>
</dbReference>
<dbReference type="AlphaFoldDB" id="A0A379ZW57"/>
<organism evidence="1 2">
    <name type="scientific">Serratia quinivorans</name>
    <dbReference type="NCBI Taxonomy" id="137545"/>
    <lineage>
        <taxon>Bacteria</taxon>
        <taxon>Pseudomonadati</taxon>
        <taxon>Pseudomonadota</taxon>
        <taxon>Gammaproteobacteria</taxon>
        <taxon>Enterobacterales</taxon>
        <taxon>Yersiniaceae</taxon>
        <taxon>Serratia</taxon>
    </lineage>
</organism>
<protein>
    <submittedName>
        <fullName evidence="1">Uncharacterized protein conserved in bacteria</fullName>
    </submittedName>
</protein>
<dbReference type="SUPFAM" id="SSF141571">
    <property type="entry name" value="Pentapeptide repeat-like"/>
    <property type="match status" value="1"/>
</dbReference>
<reference evidence="1 2" key="1">
    <citation type="submission" date="2018-06" db="EMBL/GenBank/DDBJ databases">
        <authorList>
            <consortium name="Pathogen Informatics"/>
            <person name="Doyle S."/>
        </authorList>
    </citation>
    <scope>NUCLEOTIDE SEQUENCE [LARGE SCALE GENOMIC DNA]</scope>
    <source>
        <strain evidence="1 2">NCTC11544</strain>
    </source>
</reference>
<gene>
    <name evidence="1" type="ORF">NCTC11544_03059</name>
</gene>
<sequence length="104" mass="12184">MFDQALFIGARLQQADFSHSRLFQSILQQVKAEDSNFALCDLTYSDFTHADLRRADFRSATFSRTRFHRAQQEGAHFSDRRGILEYDEELLAAEAWSLQHQSRR</sequence>
<name>A0A379ZW57_9GAMM</name>
<dbReference type="Proteomes" id="UP000255529">
    <property type="component" value="Unassembled WGS sequence"/>
</dbReference>
<dbReference type="InterPro" id="IPR001646">
    <property type="entry name" value="5peptide_repeat"/>
</dbReference>
<proteinExistence type="predicted"/>
<evidence type="ECO:0000313" key="1">
    <source>
        <dbReference type="EMBL" id="SUI69562.1"/>
    </source>
</evidence>
<dbReference type="Pfam" id="PF13599">
    <property type="entry name" value="Pentapeptide_4"/>
    <property type="match status" value="1"/>
</dbReference>
<dbReference type="EMBL" id="UGYN01000002">
    <property type="protein sequence ID" value="SUI69562.1"/>
    <property type="molecule type" value="Genomic_DNA"/>
</dbReference>
<accession>A0A379ZW57</accession>